<dbReference type="InterPro" id="IPR021123">
    <property type="entry name" value="T3SS_needle-like"/>
</dbReference>
<evidence type="ECO:0000256" key="7">
    <source>
        <dbReference type="ARBA" id="ARBA00035658"/>
    </source>
</evidence>
<dbReference type="GO" id="GO:0005576">
    <property type="term" value="C:extracellular region"/>
    <property type="evidence" value="ECO:0007669"/>
    <property type="project" value="UniProtKB-SubCell"/>
</dbReference>
<evidence type="ECO:0000256" key="5">
    <source>
        <dbReference type="ARBA" id="ARBA00022927"/>
    </source>
</evidence>
<dbReference type="GO" id="GO:0030257">
    <property type="term" value="C:type III protein secretion system complex"/>
    <property type="evidence" value="ECO:0007669"/>
    <property type="project" value="InterPro"/>
</dbReference>
<keyword evidence="5" id="KW-0653">Protein transport</keyword>
<dbReference type="EMBL" id="MSCT01000018">
    <property type="protein sequence ID" value="OLF53041.1"/>
    <property type="molecule type" value="Genomic_DNA"/>
</dbReference>
<evidence type="ECO:0000256" key="3">
    <source>
        <dbReference type="ARBA" id="ARBA00022448"/>
    </source>
</evidence>
<sequence>MDIETVNNQLSQMVEKAGNDVQSKLTAADMNDPARMLQAQFAIQQYSTFVTYQSAVMKAVKDMLSGIIQKI</sequence>
<dbReference type="OrthoDB" id="6428648at2"/>
<keyword evidence="6" id="KW-0843">Virulence</keyword>
<evidence type="ECO:0000256" key="4">
    <source>
        <dbReference type="ARBA" id="ARBA00022525"/>
    </source>
</evidence>
<dbReference type="SUPFAM" id="SSF140129">
    <property type="entry name" value="MxiH-like"/>
    <property type="match status" value="1"/>
</dbReference>
<dbReference type="Gene3D" id="1.20.58.90">
    <property type="match status" value="1"/>
</dbReference>
<dbReference type="RefSeq" id="WP_075120821.1">
    <property type="nucleotide sequence ID" value="NZ_MSCT01000018.1"/>
</dbReference>
<protein>
    <submittedName>
        <fullName evidence="8">EscF/YscF/HrpA family type III secretion system needle major subunit</fullName>
    </submittedName>
</protein>
<evidence type="ECO:0000313" key="9">
    <source>
        <dbReference type="Proteomes" id="UP000185578"/>
    </source>
</evidence>
<gene>
    <name evidence="8" type="ORF">BTN82_19955</name>
</gene>
<dbReference type="InterPro" id="IPR011841">
    <property type="entry name" value="T3SS_needle_YscF"/>
</dbReference>
<dbReference type="GO" id="GO:0030254">
    <property type="term" value="P:protein secretion by the type III secretion system"/>
    <property type="evidence" value="ECO:0007669"/>
    <property type="project" value="InterPro"/>
</dbReference>
<keyword evidence="3" id="KW-0813">Transport</keyword>
<name>A0A1Q8EML3_9PSED</name>
<organism evidence="8 9">
    <name type="scientific">Pseudomonas chlororaphis</name>
    <dbReference type="NCBI Taxonomy" id="587753"/>
    <lineage>
        <taxon>Bacteria</taxon>
        <taxon>Pseudomonadati</taxon>
        <taxon>Pseudomonadota</taxon>
        <taxon>Gammaproteobacteria</taxon>
        <taxon>Pseudomonadales</taxon>
        <taxon>Pseudomonadaceae</taxon>
        <taxon>Pseudomonas</taxon>
    </lineage>
</organism>
<dbReference type="InterPro" id="IPR037203">
    <property type="entry name" value="T3SS_needle-like_sf"/>
</dbReference>
<reference evidence="8 9" key="1">
    <citation type="submission" date="2016-12" db="EMBL/GenBank/DDBJ databases">
        <authorList>
            <person name="Song W.-J."/>
            <person name="Kurnit D.M."/>
        </authorList>
    </citation>
    <scope>NUCLEOTIDE SEQUENCE [LARGE SCALE GENOMIC DNA]</scope>
    <source>
        <strain evidence="8 9">PCL1601</strain>
    </source>
</reference>
<comment type="subcellular location">
    <subcellularLocation>
        <location evidence="1">Cell surface</location>
    </subcellularLocation>
    <subcellularLocation>
        <location evidence="2">Secreted</location>
    </subcellularLocation>
</comment>
<evidence type="ECO:0000256" key="2">
    <source>
        <dbReference type="ARBA" id="ARBA00004613"/>
    </source>
</evidence>
<comment type="caution">
    <text evidence="8">The sequence shown here is derived from an EMBL/GenBank/DDBJ whole genome shotgun (WGS) entry which is preliminary data.</text>
</comment>
<evidence type="ECO:0000256" key="6">
    <source>
        <dbReference type="ARBA" id="ARBA00023026"/>
    </source>
</evidence>
<accession>A0A1Q8EML3</accession>
<evidence type="ECO:0000313" key="8">
    <source>
        <dbReference type="EMBL" id="OLF53041.1"/>
    </source>
</evidence>
<comment type="similarity">
    <text evidence="7">Belongs to the SctF family.</text>
</comment>
<dbReference type="Proteomes" id="UP000185578">
    <property type="component" value="Unassembled WGS sequence"/>
</dbReference>
<dbReference type="GO" id="GO:0009986">
    <property type="term" value="C:cell surface"/>
    <property type="evidence" value="ECO:0007669"/>
    <property type="project" value="UniProtKB-SubCell"/>
</dbReference>
<dbReference type="AlphaFoldDB" id="A0A1Q8EML3"/>
<evidence type="ECO:0000256" key="1">
    <source>
        <dbReference type="ARBA" id="ARBA00004241"/>
    </source>
</evidence>
<proteinExistence type="inferred from homology"/>
<keyword evidence="4" id="KW-0964">Secreted</keyword>
<dbReference type="Pfam" id="PF09392">
    <property type="entry name" value="T3SS_needle_F"/>
    <property type="match status" value="1"/>
</dbReference>
<dbReference type="NCBIfam" id="TIGR02105">
    <property type="entry name" value="III_needle"/>
    <property type="match status" value="1"/>
</dbReference>